<proteinExistence type="inferred from homology"/>
<dbReference type="InterPro" id="IPR036259">
    <property type="entry name" value="MFS_trans_sf"/>
</dbReference>
<evidence type="ECO:0000256" key="7">
    <source>
        <dbReference type="ARBA" id="ARBA00022989"/>
    </source>
</evidence>
<dbReference type="EMBL" id="JALJOT010000002">
    <property type="protein sequence ID" value="KAK9917613.1"/>
    <property type="molecule type" value="Genomic_DNA"/>
</dbReference>
<comment type="subcellular location">
    <subcellularLocation>
        <location evidence="1">Membrane</location>
        <topology evidence="1">Multi-pass membrane protein</topology>
    </subcellularLocation>
</comment>
<gene>
    <name evidence="12" type="ORF">WJX75_006499</name>
</gene>
<keyword evidence="6" id="KW-0769">Symport</keyword>
<feature type="transmembrane region" description="Helical" evidence="10">
    <location>
        <begin position="328"/>
        <end position="352"/>
    </location>
</feature>
<keyword evidence="4" id="KW-0762">Sugar transport</keyword>
<evidence type="ECO:0000256" key="3">
    <source>
        <dbReference type="ARBA" id="ARBA00022448"/>
    </source>
</evidence>
<keyword evidence="13" id="KW-1185">Reference proteome</keyword>
<evidence type="ECO:0000259" key="11">
    <source>
        <dbReference type="PROSITE" id="PS50850"/>
    </source>
</evidence>
<evidence type="ECO:0000256" key="9">
    <source>
        <dbReference type="RuleBase" id="RU003346"/>
    </source>
</evidence>
<dbReference type="InterPro" id="IPR045262">
    <property type="entry name" value="STP/PLT_plant"/>
</dbReference>
<keyword evidence="5 10" id="KW-0812">Transmembrane</keyword>
<evidence type="ECO:0000256" key="4">
    <source>
        <dbReference type="ARBA" id="ARBA00022597"/>
    </source>
</evidence>
<keyword evidence="8 10" id="KW-0472">Membrane</keyword>
<keyword evidence="3 9" id="KW-0813">Transport</keyword>
<reference evidence="12 13" key="1">
    <citation type="journal article" date="2024" name="Nat. Commun.">
        <title>Phylogenomics reveals the evolutionary origins of lichenization in chlorophyte algae.</title>
        <authorList>
            <person name="Puginier C."/>
            <person name="Libourel C."/>
            <person name="Otte J."/>
            <person name="Skaloud P."/>
            <person name="Haon M."/>
            <person name="Grisel S."/>
            <person name="Petersen M."/>
            <person name="Berrin J.G."/>
            <person name="Delaux P.M."/>
            <person name="Dal Grande F."/>
            <person name="Keller J."/>
        </authorList>
    </citation>
    <scope>NUCLEOTIDE SEQUENCE [LARGE SCALE GENOMIC DNA]</scope>
    <source>
        <strain evidence="12 13">SAG 216-7</strain>
    </source>
</reference>
<evidence type="ECO:0000256" key="6">
    <source>
        <dbReference type="ARBA" id="ARBA00022847"/>
    </source>
</evidence>
<dbReference type="PANTHER" id="PTHR23500:SF357">
    <property type="entry name" value="IP12678P"/>
    <property type="match status" value="1"/>
</dbReference>
<comment type="caution">
    <text evidence="12">The sequence shown here is derived from an EMBL/GenBank/DDBJ whole genome shotgun (WGS) entry which is preliminary data.</text>
</comment>
<protein>
    <recommendedName>
        <fullName evidence="11">Major facilitator superfamily (MFS) profile domain-containing protein</fullName>
    </recommendedName>
</protein>
<dbReference type="InterPro" id="IPR005828">
    <property type="entry name" value="MFS_sugar_transport-like"/>
</dbReference>
<evidence type="ECO:0000313" key="12">
    <source>
        <dbReference type="EMBL" id="KAK9917613.1"/>
    </source>
</evidence>
<dbReference type="PROSITE" id="PS50850">
    <property type="entry name" value="MFS"/>
    <property type="match status" value="1"/>
</dbReference>
<feature type="transmembrane region" description="Helical" evidence="10">
    <location>
        <begin position="294"/>
        <end position="316"/>
    </location>
</feature>
<dbReference type="InterPro" id="IPR003663">
    <property type="entry name" value="Sugar/inositol_transpt"/>
</dbReference>
<dbReference type="SUPFAM" id="SSF103473">
    <property type="entry name" value="MFS general substrate transporter"/>
    <property type="match status" value="1"/>
</dbReference>
<evidence type="ECO:0000256" key="10">
    <source>
        <dbReference type="SAM" id="Phobius"/>
    </source>
</evidence>
<dbReference type="Proteomes" id="UP001491310">
    <property type="component" value="Unassembled WGS sequence"/>
</dbReference>
<evidence type="ECO:0000256" key="8">
    <source>
        <dbReference type="ARBA" id="ARBA00023136"/>
    </source>
</evidence>
<comment type="similarity">
    <text evidence="2 9">Belongs to the major facilitator superfamily. Sugar transporter (TC 2.A.1.1) family.</text>
</comment>
<dbReference type="Pfam" id="PF00083">
    <property type="entry name" value="Sugar_tr"/>
    <property type="match status" value="1"/>
</dbReference>
<name>A0ABR2Z0I2_9CHLO</name>
<dbReference type="NCBIfam" id="TIGR00879">
    <property type="entry name" value="SP"/>
    <property type="match status" value="1"/>
</dbReference>
<feature type="transmembrane region" description="Helical" evidence="10">
    <location>
        <begin position="92"/>
        <end position="110"/>
    </location>
</feature>
<evidence type="ECO:0000256" key="5">
    <source>
        <dbReference type="ARBA" id="ARBA00022692"/>
    </source>
</evidence>
<evidence type="ECO:0000256" key="2">
    <source>
        <dbReference type="ARBA" id="ARBA00010992"/>
    </source>
</evidence>
<dbReference type="PRINTS" id="PR00171">
    <property type="entry name" value="SUGRTRNSPORT"/>
</dbReference>
<feature type="domain" description="Major facilitator superfamily (MFS) profile" evidence="11">
    <location>
        <begin position="32"/>
        <end position="388"/>
    </location>
</feature>
<evidence type="ECO:0000313" key="13">
    <source>
        <dbReference type="Proteomes" id="UP001491310"/>
    </source>
</evidence>
<feature type="transmembrane region" description="Helical" evidence="10">
    <location>
        <begin position="25"/>
        <end position="45"/>
    </location>
</feature>
<keyword evidence="7 10" id="KW-1133">Transmembrane helix</keyword>
<accession>A0ABR2Z0I2</accession>
<dbReference type="Gene3D" id="1.20.1250.20">
    <property type="entry name" value="MFS general substrate transporter like domains"/>
    <property type="match status" value="1"/>
</dbReference>
<organism evidence="12 13">
    <name type="scientific">Coccomyxa subellipsoidea</name>
    <dbReference type="NCBI Taxonomy" id="248742"/>
    <lineage>
        <taxon>Eukaryota</taxon>
        <taxon>Viridiplantae</taxon>
        <taxon>Chlorophyta</taxon>
        <taxon>core chlorophytes</taxon>
        <taxon>Trebouxiophyceae</taxon>
        <taxon>Trebouxiophyceae incertae sedis</taxon>
        <taxon>Coccomyxaceae</taxon>
        <taxon>Coccomyxa</taxon>
    </lineage>
</organism>
<dbReference type="PANTHER" id="PTHR23500">
    <property type="entry name" value="SOLUTE CARRIER FAMILY 2, FACILITATED GLUCOSE TRANSPORTER"/>
    <property type="match status" value="1"/>
</dbReference>
<feature type="transmembrane region" description="Helical" evidence="10">
    <location>
        <begin position="122"/>
        <end position="142"/>
    </location>
</feature>
<dbReference type="InterPro" id="IPR020846">
    <property type="entry name" value="MFS_dom"/>
</dbReference>
<feature type="transmembrane region" description="Helical" evidence="10">
    <location>
        <begin position="209"/>
        <end position="232"/>
    </location>
</feature>
<evidence type="ECO:0000256" key="1">
    <source>
        <dbReference type="ARBA" id="ARBA00004141"/>
    </source>
</evidence>
<sequence>MATTTHGKEKLLHEAYACKETPGKLTFHLVLLSLVAALGGFFFGYDLGVTGGVTSFQDFQQKFFPAVYAHQQKAPGETRSEAAAYCTYDNQALQLFTSSLFLAGIFSALLGSATTRRLGRKATIQIAAACFIVGSALCAGAEHVAMLIVGRLLLGCGIGFANQAVPVFLSEMAPAQFRGALNNLFQLATTTGILLAQVVNYSVHNAGPWAWRISLAVAGGPALGLFFGMLCLPNTPNSLAEMGRPDEALRVLKRVRGTSNVQAEFASIQAAADYSMKAGKPWKLLFSRQYRPELLVSSLVAFFSQINGINAILFYVPVIFSSLGTGQAASLVAAVAVGAVMVLGTVVSILIVDGHIFKNVGRRALLIAGGIVISLRGGSGYHTRRGTA</sequence>